<dbReference type="GO" id="GO:0003700">
    <property type="term" value="F:DNA-binding transcription factor activity"/>
    <property type="evidence" value="ECO:0007669"/>
    <property type="project" value="InterPro"/>
</dbReference>
<dbReference type="SUPFAM" id="SSF53850">
    <property type="entry name" value="Periplasmic binding protein-like II"/>
    <property type="match status" value="1"/>
</dbReference>
<dbReference type="PANTHER" id="PTHR30346:SF17">
    <property type="entry name" value="LYSR FAMILY TRANSCRIPTIONAL REGULATOR"/>
    <property type="match status" value="1"/>
</dbReference>
<evidence type="ECO:0000259" key="5">
    <source>
        <dbReference type="PROSITE" id="PS50931"/>
    </source>
</evidence>
<sequence>MNLIQIKYFLAVAECLNFTAAAARLFVSQQCVSKQVAKLEREIGVRLFERSTAKVALTDAGKLLQGEWSAMLERCDQAVVRARAVQDAGRPSIRIGLLELCGVVDFVLPRLSAYNEAHPGGELEYEIGGFLQVQEWLFMGQVDAIVTFNYEVARLPDRYQFRNLRDMDVFIILSRRHPLARREQVTLSDLKGQVIYAFAPNYSTYASDTVLTHCRKLGFEPEFKYFNSINAMELALQAGKGVSVAFREFYRNQGGELLFYPTPVLEGWQQPSISVCWSQENTPRLEEFIQCLEA</sequence>
<feature type="domain" description="HTH lysR-type" evidence="5">
    <location>
        <begin position="1"/>
        <end position="58"/>
    </location>
</feature>
<keyword evidence="3" id="KW-0238">DNA-binding</keyword>
<dbReference type="InterPro" id="IPR036388">
    <property type="entry name" value="WH-like_DNA-bd_sf"/>
</dbReference>
<accession>A0A8J6MAT5</accession>
<dbReference type="Pfam" id="PF00126">
    <property type="entry name" value="HTH_1"/>
    <property type="match status" value="1"/>
</dbReference>
<name>A0A8J6MAT5_9FIRM</name>
<keyword evidence="2" id="KW-0805">Transcription regulation</keyword>
<dbReference type="CDD" id="cd05466">
    <property type="entry name" value="PBP2_LTTR_substrate"/>
    <property type="match status" value="1"/>
</dbReference>
<comment type="similarity">
    <text evidence="1">Belongs to the LysR transcriptional regulatory family.</text>
</comment>
<dbReference type="InterPro" id="IPR005119">
    <property type="entry name" value="LysR_subst-bd"/>
</dbReference>
<dbReference type="AlphaFoldDB" id="A0A8J6MAT5"/>
<evidence type="ECO:0000256" key="1">
    <source>
        <dbReference type="ARBA" id="ARBA00009437"/>
    </source>
</evidence>
<dbReference type="PRINTS" id="PR00039">
    <property type="entry name" value="HTHLYSR"/>
</dbReference>
<keyword evidence="7" id="KW-1185">Reference proteome</keyword>
<proteinExistence type="inferred from homology"/>
<dbReference type="Gene3D" id="3.40.190.10">
    <property type="entry name" value="Periplasmic binding protein-like II"/>
    <property type="match status" value="2"/>
</dbReference>
<dbReference type="EMBL" id="JACOPP010000015">
    <property type="protein sequence ID" value="MBC5734254.1"/>
    <property type="molecule type" value="Genomic_DNA"/>
</dbReference>
<evidence type="ECO:0000256" key="2">
    <source>
        <dbReference type="ARBA" id="ARBA00023015"/>
    </source>
</evidence>
<reference evidence="6" key="1">
    <citation type="submission" date="2020-08" db="EMBL/GenBank/DDBJ databases">
        <title>Genome public.</title>
        <authorList>
            <person name="Liu C."/>
            <person name="Sun Q."/>
        </authorList>
    </citation>
    <scope>NUCLEOTIDE SEQUENCE</scope>
    <source>
        <strain evidence="6">NSJ-51</strain>
    </source>
</reference>
<dbReference type="FunFam" id="1.10.10.10:FF:000001">
    <property type="entry name" value="LysR family transcriptional regulator"/>
    <property type="match status" value="1"/>
</dbReference>
<evidence type="ECO:0000256" key="4">
    <source>
        <dbReference type="ARBA" id="ARBA00023163"/>
    </source>
</evidence>
<dbReference type="GO" id="GO:0003677">
    <property type="term" value="F:DNA binding"/>
    <property type="evidence" value="ECO:0007669"/>
    <property type="project" value="UniProtKB-KW"/>
</dbReference>
<dbReference type="RefSeq" id="WP_186908145.1">
    <property type="nucleotide sequence ID" value="NZ_JACOPP010000015.1"/>
</dbReference>
<gene>
    <name evidence="6" type="ORF">H8S57_11020</name>
</gene>
<dbReference type="Gene3D" id="1.10.10.10">
    <property type="entry name" value="Winged helix-like DNA-binding domain superfamily/Winged helix DNA-binding domain"/>
    <property type="match status" value="1"/>
</dbReference>
<dbReference type="InterPro" id="IPR000847">
    <property type="entry name" value="LysR_HTH_N"/>
</dbReference>
<dbReference type="SUPFAM" id="SSF46785">
    <property type="entry name" value="Winged helix' DNA-binding domain"/>
    <property type="match status" value="1"/>
</dbReference>
<dbReference type="Proteomes" id="UP000661435">
    <property type="component" value="Unassembled WGS sequence"/>
</dbReference>
<dbReference type="GO" id="GO:0032993">
    <property type="term" value="C:protein-DNA complex"/>
    <property type="evidence" value="ECO:0007669"/>
    <property type="project" value="TreeGrafter"/>
</dbReference>
<dbReference type="Pfam" id="PF03466">
    <property type="entry name" value="LysR_substrate"/>
    <property type="match status" value="1"/>
</dbReference>
<dbReference type="PROSITE" id="PS50931">
    <property type="entry name" value="HTH_LYSR"/>
    <property type="match status" value="1"/>
</dbReference>
<evidence type="ECO:0000313" key="6">
    <source>
        <dbReference type="EMBL" id="MBC5734254.1"/>
    </source>
</evidence>
<keyword evidence="4" id="KW-0804">Transcription</keyword>
<organism evidence="6 7">
    <name type="scientific">Lawsonibacter hominis</name>
    <dbReference type="NCBI Taxonomy" id="2763053"/>
    <lineage>
        <taxon>Bacteria</taxon>
        <taxon>Bacillati</taxon>
        <taxon>Bacillota</taxon>
        <taxon>Clostridia</taxon>
        <taxon>Eubacteriales</taxon>
        <taxon>Oscillospiraceae</taxon>
        <taxon>Lawsonibacter</taxon>
    </lineage>
</organism>
<evidence type="ECO:0000313" key="7">
    <source>
        <dbReference type="Proteomes" id="UP000661435"/>
    </source>
</evidence>
<evidence type="ECO:0000256" key="3">
    <source>
        <dbReference type="ARBA" id="ARBA00023125"/>
    </source>
</evidence>
<comment type="caution">
    <text evidence="6">The sequence shown here is derived from an EMBL/GenBank/DDBJ whole genome shotgun (WGS) entry which is preliminary data.</text>
</comment>
<protein>
    <submittedName>
        <fullName evidence="6">LysR family transcriptional regulator</fullName>
    </submittedName>
</protein>
<dbReference type="InterPro" id="IPR036390">
    <property type="entry name" value="WH_DNA-bd_sf"/>
</dbReference>
<dbReference type="PANTHER" id="PTHR30346">
    <property type="entry name" value="TRANSCRIPTIONAL DUAL REGULATOR HCAR-RELATED"/>
    <property type="match status" value="1"/>
</dbReference>